<protein>
    <submittedName>
        <fullName evidence="10">Lycopene cyclase domain-containing protein</fullName>
    </submittedName>
</protein>
<sequence>MAIARHGAGPAAAARAYASQVHPVFMLPPVATALFGAALAGEFDPGVALVYAGAAFFAVYTAHVKDGYVDFHRRGEDDDHPMTERGCRLGLAGATVGFLACLAALAAAATPLAVAIAAPMWLIGYLHAPQLDTNPATTTLGYPVGIGLCLLGGYAAQTGTLAVAPLALSAVFVVILAGVKVIDDAQDYDYDRSIDKRTVAVALGPDRARRVATAALGVGLFAVVPLTVVEVLPPSAPAASLAFGAVAAVAVRKDATTATMLLVRGAYLFLAGLLVATFFRPLAAAGVALPDVTLLGPYTYLATEALFGTAAAVLLVRAGRAALWRATRTVAAVYPVAYVWDWYTLEVGVFSIPMRTRIELLGIPLEEHLFMLVVPALVLGVHETVNPRPRRRSAEATADRDGDRDGDAAVGDEDAGPDPDTGGQ</sequence>
<dbReference type="GO" id="GO:0016765">
    <property type="term" value="F:transferase activity, transferring alkyl or aryl (other than methyl) groups"/>
    <property type="evidence" value="ECO:0007669"/>
    <property type="project" value="InterPro"/>
</dbReference>
<dbReference type="GO" id="GO:0005886">
    <property type="term" value="C:plasma membrane"/>
    <property type="evidence" value="ECO:0007669"/>
    <property type="project" value="UniProtKB-SubCell"/>
</dbReference>
<reference evidence="10 11" key="1">
    <citation type="journal article" date="2021" name="Int. J. Syst. Evol. Microbiol.">
        <title>Halobaculum halophilum sp. nov. and Halobaculum salinum sp. nov., isolated from salt lake and saline soil.</title>
        <authorList>
            <person name="Cui H.L."/>
            <person name="Shi X.W."/>
            <person name="Yin X.M."/>
            <person name="Yang X.Y."/>
            <person name="Hou J."/>
            <person name="Zhu L."/>
        </authorList>
    </citation>
    <scope>NUCLEOTIDE SEQUENCE [LARGE SCALE GENOMIC DNA]</scope>
    <source>
        <strain evidence="10 11">NBRC 109044</strain>
    </source>
</reference>
<keyword evidence="4" id="KW-0125">Carotenoid biosynthesis</keyword>
<dbReference type="RefSeq" id="WP_222608617.1">
    <property type="nucleotide sequence ID" value="NZ_CP081958.1"/>
</dbReference>
<feature type="compositionally biased region" description="Basic and acidic residues" evidence="8">
    <location>
        <begin position="392"/>
        <end position="407"/>
    </location>
</feature>
<keyword evidence="11" id="KW-1185">Reference proteome</keyword>
<dbReference type="KEGG" id="hmp:K6T50_06685"/>
<organism evidence="10 11">
    <name type="scientific">Halobaculum magnesiiphilum</name>
    <dbReference type="NCBI Taxonomy" id="1017351"/>
    <lineage>
        <taxon>Archaea</taxon>
        <taxon>Methanobacteriati</taxon>
        <taxon>Methanobacteriota</taxon>
        <taxon>Stenosarchaea group</taxon>
        <taxon>Halobacteria</taxon>
        <taxon>Halobacteriales</taxon>
        <taxon>Haloferacaceae</taxon>
        <taxon>Halobaculum</taxon>
    </lineage>
</organism>
<dbReference type="InterPro" id="IPR017825">
    <property type="entry name" value="Lycopene_cyclase_dom"/>
</dbReference>
<dbReference type="GO" id="GO:0016117">
    <property type="term" value="P:carotenoid biosynthetic process"/>
    <property type="evidence" value="ECO:0007669"/>
    <property type="project" value="UniProtKB-KW"/>
</dbReference>
<evidence type="ECO:0000313" key="11">
    <source>
        <dbReference type="Proteomes" id="UP000826254"/>
    </source>
</evidence>
<dbReference type="GeneID" id="67177813"/>
<evidence type="ECO:0000313" key="10">
    <source>
        <dbReference type="EMBL" id="QZP38818.1"/>
    </source>
</evidence>
<feature type="transmembrane region" description="Helical" evidence="9">
    <location>
        <begin position="162"/>
        <end position="182"/>
    </location>
</feature>
<feature type="transmembrane region" description="Helical" evidence="9">
    <location>
        <begin position="211"/>
        <end position="229"/>
    </location>
</feature>
<dbReference type="Proteomes" id="UP000826254">
    <property type="component" value="Chromosome"/>
</dbReference>
<dbReference type="CDD" id="cd13956">
    <property type="entry name" value="PT_UbiA"/>
    <property type="match status" value="1"/>
</dbReference>
<keyword evidence="7" id="KW-0413">Isomerase</keyword>
<accession>A0A8T8WG45</accession>
<gene>
    <name evidence="10" type="ORF">K6T50_06685</name>
</gene>
<feature type="transmembrane region" description="Helical" evidence="9">
    <location>
        <begin position="258"/>
        <end position="278"/>
    </location>
</feature>
<dbReference type="EMBL" id="CP081958">
    <property type="protein sequence ID" value="QZP38818.1"/>
    <property type="molecule type" value="Genomic_DNA"/>
</dbReference>
<feature type="region of interest" description="Disordered" evidence="8">
    <location>
        <begin position="388"/>
        <end position="424"/>
    </location>
</feature>
<evidence type="ECO:0000256" key="3">
    <source>
        <dbReference type="ARBA" id="ARBA00022692"/>
    </source>
</evidence>
<name>A0A8T8WG45_9EURY</name>
<dbReference type="GO" id="GO:0016872">
    <property type="term" value="F:intramolecular lyase activity"/>
    <property type="evidence" value="ECO:0007669"/>
    <property type="project" value="InterPro"/>
</dbReference>
<feature type="transmembrane region" description="Helical" evidence="9">
    <location>
        <begin position="21"/>
        <end position="40"/>
    </location>
</feature>
<evidence type="ECO:0000256" key="7">
    <source>
        <dbReference type="ARBA" id="ARBA00023235"/>
    </source>
</evidence>
<dbReference type="InterPro" id="IPR000537">
    <property type="entry name" value="UbiA_prenyltransferase"/>
</dbReference>
<evidence type="ECO:0000256" key="1">
    <source>
        <dbReference type="ARBA" id="ARBA00004651"/>
    </source>
</evidence>
<evidence type="ECO:0000256" key="5">
    <source>
        <dbReference type="ARBA" id="ARBA00022989"/>
    </source>
</evidence>
<comment type="pathway">
    <text evidence="2">Carotenoid biosynthesis.</text>
</comment>
<feature type="transmembrane region" description="Helical" evidence="9">
    <location>
        <begin position="140"/>
        <end position="156"/>
    </location>
</feature>
<evidence type="ECO:0000256" key="2">
    <source>
        <dbReference type="ARBA" id="ARBA00004829"/>
    </source>
</evidence>
<proteinExistence type="predicted"/>
<dbReference type="GO" id="GO:0045436">
    <property type="term" value="F:lycopene beta cyclase activity"/>
    <property type="evidence" value="ECO:0007669"/>
    <property type="project" value="UniProtKB-ARBA"/>
</dbReference>
<keyword evidence="3 9" id="KW-0812">Transmembrane</keyword>
<feature type="transmembrane region" description="Helical" evidence="9">
    <location>
        <begin position="46"/>
        <end position="65"/>
    </location>
</feature>
<comment type="subcellular location">
    <subcellularLocation>
        <location evidence="1">Cell membrane</location>
        <topology evidence="1">Multi-pass membrane protein</topology>
    </subcellularLocation>
</comment>
<feature type="transmembrane region" description="Helical" evidence="9">
    <location>
        <begin position="298"/>
        <end position="316"/>
    </location>
</feature>
<keyword evidence="6 9" id="KW-0472">Membrane</keyword>
<keyword evidence="5 9" id="KW-1133">Transmembrane helix</keyword>
<evidence type="ECO:0000256" key="6">
    <source>
        <dbReference type="ARBA" id="ARBA00023136"/>
    </source>
</evidence>
<evidence type="ECO:0000256" key="4">
    <source>
        <dbReference type="ARBA" id="ARBA00022746"/>
    </source>
</evidence>
<evidence type="ECO:0000256" key="8">
    <source>
        <dbReference type="SAM" id="MobiDB-lite"/>
    </source>
</evidence>
<dbReference type="Pfam" id="PF01040">
    <property type="entry name" value="UbiA"/>
    <property type="match status" value="1"/>
</dbReference>
<evidence type="ECO:0000256" key="9">
    <source>
        <dbReference type="SAM" id="Phobius"/>
    </source>
</evidence>
<dbReference type="NCBIfam" id="TIGR03462">
    <property type="entry name" value="CarR_dom_SF"/>
    <property type="match status" value="1"/>
</dbReference>
<dbReference type="AlphaFoldDB" id="A0A8T8WG45"/>